<dbReference type="Proteomes" id="UP000253083">
    <property type="component" value="Unassembled WGS sequence"/>
</dbReference>
<comment type="caution">
    <text evidence="1">The sequence shown here is derived from an EMBL/GenBank/DDBJ whole genome shotgun (WGS) entry which is preliminary data.</text>
</comment>
<dbReference type="EMBL" id="QNRT01000002">
    <property type="protein sequence ID" value="RBP50909.1"/>
    <property type="molecule type" value="Genomic_DNA"/>
</dbReference>
<gene>
    <name evidence="1" type="ORF">DFR28_102325</name>
</gene>
<dbReference type="InParanoid" id="A0A395JK52"/>
<organism evidence="1 2">
    <name type="scientific">Arenicella xantha</name>
    <dbReference type="NCBI Taxonomy" id="644221"/>
    <lineage>
        <taxon>Bacteria</taxon>
        <taxon>Pseudomonadati</taxon>
        <taxon>Pseudomonadota</taxon>
        <taxon>Gammaproteobacteria</taxon>
        <taxon>Arenicellales</taxon>
        <taxon>Arenicellaceae</taxon>
        <taxon>Arenicella</taxon>
    </lineage>
</organism>
<name>A0A395JK52_9GAMM</name>
<accession>A0A395JK52</accession>
<evidence type="ECO:0000313" key="1">
    <source>
        <dbReference type="EMBL" id="RBP50909.1"/>
    </source>
</evidence>
<dbReference type="Pfam" id="PF10052">
    <property type="entry name" value="DUF2288"/>
    <property type="match status" value="1"/>
</dbReference>
<evidence type="ECO:0008006" key="3">
    <source>
        <dbReference type="Google" id="ProtNLM"/>
    </source>
</evidence>
<dbReference type="OrthoDB" id="195194at2"/>
<dbReference type="AlphaFoldDB" id="A0A395JK52"/>
<protein>
    <recommendedName>
        <fullName evidence="3">DUF2288 family protein</fullName>
    </recommendedName>
</protein>
<keyword evidence="2" id="KW-1185">Reference proteome</keyword>
<dbReference type="InterPro" id="IPR018741">
    <property type="entry name" value="DUF2288"/>
</dbReference>
<dbReference type="RefSeq" id="WP_113953721.1">
    <property type="nucleotide sequence ID" value="NZ_QNRT01000002.1"/>
</dbReference>
<evidence type="ECO:0000313" key="2">
    <source>
        <dbReference type="Proteomes" id="UP000253083"/>
    </source>
</evidence>
<proteinExistence type="predicted"/>
<sequence>MNINEAQSNLVAKLHSETAHCAWRELQRFFAQGKVLVVDPSLDLVSIGVSIAEDDAATLKPLIDAAKISAPSSDLARKWYQDDAELWTLVVAPYVLVQDASREA</sequence>
<reference evidence="1 2" key="1">
    <citation type="submission" date="2018-06" db="EMBL/GenBank/DDBJ databases">
        <title>Genomic Encyclopedia of Type Strains, Phase IV (KMG-IV): sequencing the most valuable type-strain genomes for metagenomic binning, comparative biology and taxonomic classification.</title>
        <authorList>
            <person name="Goeker M."/>
        </authorList>
    </citation>
    <scope>NUCLEOTIDE SEQUENCE [LARGE SCALE GENOMIC DNA]</scope>
    <source>
        <strain evidence="1 2">DSM 24032</strain>
    </source>
</reference>